<protein>
    <submittedName>
        <fullName evidence="3">Possible transposase</fullName>
    </submittedName>
</protein>
<dbReference type="SUPFAM" id="SSF143422">
    <property type="entry name" value="Transposase IS200-like"/>
    <property type="match status" value="1"/>
</dbReference>
<dbReference type="InterPro" id="IPR036515">
    <property type="entry name" value="Transposase_17_sf"/>
</dbReference>
<dbReference type="Pfam" id="PF01797">
    <property type="entry name" value="Y1_Tnp"/>
    <property type="match status" value="1"/>
</dbReference>
<evidence type="ECO:0000313" key="4">
    <source>
        <dbReference type="Proteomes" id="UP000008710"/>
    </source>
</evidence>
<organism evidence="3 4">
    <name type="scientific">Rhodococcus jostii (strain RHA1)</name>
    <dbReference type="NCBI Taxonomy" id="101510"/>
    <lineage>
        <taxon>Bacteria</taxon>
        <taxon>Bacillati</taxon>
        <taxon>Actinomycetota</taxon>
        <taxon>Actinomycetes</taxon>
        <taxon>Mycobacteriales</taxon>
        <taxon>Nocardiaceae</taxon>
        <taxon>Rhodococcus</taxon>
    </lineage>
</organism>
<sequence length="129" mass="14361">MGASLIFTTRPMLTRCEEIMAEVCDAFGVALTEFNAKHDHVHLPIHDPRPTTVEPSILAPASRVSRHGIRDSNFPRPHPGKPLQSLFATIVFRCLRRRDPAIKRRPIHHQPETALIPGESCSPGSTTQL</sequence>
<proteinExistence type="predicted"/>
<dbReference type="InterPro" id="IPR002686">
    <property type="entry name" value="Transposase_17"/>
</dbReference>
<dbReference type="Gene3D" id="3.30.70.1290">
    <property type="entry name" value="Transposase IS200-like"/>
    <property type="match status" value="1"/>
</dbReference>
<dbReference type="KEGG" id="rha:RHA1_ro06309"/>
<feature type="domain" description="Transposase IS200-like" evidence="2">
    <location>
        <begin position="7"/>
        <end position="54"/>
    </location>
</feature>
<name>Q0S300_RHOJR</name>
<dbReference type="AlphaFoldDB" id="Q0S300"/>
<gene>
    <name evidence="3" type="ordered locus">RHA1_ro06309</name>
</gene>
<dbReference type="EMBL" id="CP000431">
    <property type="protein sequence ID" value="ABG98086.1"/>
    <property type="molecule type" value="Genomic_DNA"/>
</dbReference>
<accession>Q0S300</accession>
<dbReference type="Proteomes" id="UP000008710">
    <property type="component" value="Chromosome"/>
</dbReference>
<dbReference type="eggNOG" id="COG1943">
    <property type="taxonomic scope" value="Bacteria"/>
</dbReference>
<dbReference type="HOGENOM" id="CLU_1947143_0_0_11"/>
<evidence type="ECO:0000256" key="1">
    <source>
        <dbReference type="SAM" id="MobiDB-lite"/>
    </source>
</evidence>
<feature type="region of interest" description="Disordered" evidence="1">
    <location>
        <begin position="103"/>
        <end position="129"/>
    </location>
</feature>
<reference evidence="4" key="1">
    <citation type="journal article" date="2006" name="Proc. Natl. Acad. Sci. U.S.A.">
        <title>The complete genome of Rhodococcus sp. RHA1 provides insights into a catabolic powerhouse.</title>
        <authorList>
            <person name="McLeod M.P."/>
            <person name="Warren R.L."/>
            <person name="Hsiao W.W.L."/>
            <person name="Araki N."/>
            <person name="Myhre M."/>
            <person name="Fernandes C."/>
            <person name="Miyazawa D."/>
            <person name="Wong W."/>
            <person name="Lillquist A.L."/>
            <person name="Wang D."/>
            <person name="Dosanjh M."/>
            <person name="Hara H."/>
            <person name="Petrescu A."/>
            <person name="Morin R.D."/>
            <person name="Yang G."/>
            <person name="Stott J.M."/>
            <person name="Schein J.E."/>
            <person name="Shin H."/>
            <person name="Smailus D."/>
            <person name="Siddiqui A.S."/>
            <person name="Marra M.A."/>
            <person name="Jones S.J.M."/>
            <person name="Holt R."/>
            <person name="Brinkman F.S.L."/>
            <person name="Miyauchi K."/>
            <person name="Fukuda M."/>
            <person name="Davies J.E."/>
            <person name="Mohn W.W."/>
            <person name="Eltis L.D."/>
        </authorList>
    </citation>
    <scope>NUCLEOTIDE SEQUENCE [LARGE SCALE GENOMIC DNA]</scope>
    <source>
        <strain evidence="4">RHA1</strain>
    </source>
</reference>
<evidence type="ECO:0000313" key="3">
    <source>
        <dbReference type="EMBL" id="ABG98086.1"/>
    </source>
</evidence>
<dbReference type="GO" id="GO:0006313">
    <property type="term" value="P:DNA transposition"/>
    <property type="evidence" value="ECO:0007669"/>
    <property type="project" value="InterPro"/>
</dbReference>
<dbReference type="GO" id="GO:0003677">
    <property type="term" value="F:DNA binding"/>
    <property type="evidence" value="ECO:0007669"/>
    <property type="project" value="InterPro"/>
</dbReference>
<evidence type="ECO:0000259" key="2">
    <source>
        <dbReference type="Pfam" id="PF01797"/>
    </source>
</evidence>
<dbReference type="GO" id="GO:0004803">
    <property type="term" value="F:transposase activity"/>
    <property type="evidence" value="ECO:0007669"/>
    <property type="project" value="InterPro"/>
</dbReference>